<dbReference type="Proteomes" id="UP000472372">
    <property type="component" value="Chromosome 5"/>
</dbReference>
<evidence type="ECO:0000313" key="3">
    <source>
        <dbReference type="Proteomes" id="UP000472372"/>
    </source>
</evidence>
<dbReference type="InterPro" id="IPR057684">
    <property type="entry name" value="DUF7924"/>
</dbReference>
<feature type="domain" description="DUF7924" evidence="1">
    <location>
        <begin position="153"/>
        <end position="340"/>
    </location>
</feature>
<organism evidence="2 3">
    <name type="scientific">Pyrenophora teres f. teres</name>
    <dbReference type="NCBI Taxonomy" id="97479"/>
    <lineage>
        <taxon>Eukaryota</taxon>
        <taxon>Fungi</taxon>
        <taxon>Dikarya</taxon>
        <taxon>Ascomycota</taxon>
        <taxon>Pezizomycotina</taxon>
        <taxon>Dothideomycetes</taxon>
        <taxon>Pleosporomycetidae</taxon>
        <taxon>Pleosporales</taxon>
        <taxon>Pleosporineae</taxon>
        <taxon>Pleosporaceae</taxon>
        <taxon>Pyrenophora</taxon>
    </lineage>
</organism>
<reference evidence="2" key="1">
    <citation type="submission" date="2021-02" db="EMBL/GenBank/DDBJ databases">
        <authorList>
            <person name="Syme A R."/>
            <person name="Syme A R."/>
            <person name="Moolhuijzen P."/>
        </authorList>
    </citation>
    <scope>NUCLEOTIDE SEQUENCE</scope>
    <source>
        <strain evidence="2">W1-1</strain>
    </source>
</reference>
<evidence type="ECO:0000259" key="1">
    <source>
        <dbReference type="Pfam" id="PF25545"/>
    </source>
</evidence>
<dbReference type="EMBL" id="HG992981">
    <property type="protein sequence ID" value="CAE7177341.1"/>
    <property type="molecule type" value="Genomic_DNA"/>
</dbReference>
<dbReference type="Pfam" id="PF25545">
    <property type="entry name" value="DUF7924"/>
    <property type="match status" value="1"/>
</dbReference>
<gene>
    <name evidence="2" type="ORF">PTTW11_06153</name>
</gene>
<sequence length="374" mass="42399">MDPHHMQTFFGYPSAKETTLDPNTQYPRFNTSNHSEDSWSSLLKEENLRKLQEQFLPQNYQKPPPKKITCANDQYPALLKKRGCVLVPTIEKRRPANYETITTALEATREEQTPPQNYAMTWDLMANTNSKAGVTFVFMAKVLDYEILRQTGRDVRSNLADQWRNGYPLPSGGSTLQIAAPNPDMTIGYNRDEMTGCDEAIEYLGEYCTPIKGDGSLAFPVATVEIKHLTGDAYAERQNMHNAAIMLRNLRKLRQLAGMDEEELKTKFDGIAHVITVSFTQTTSAIYCCWSAVAEDGQLQFFSKPIAFSWTNSGVEPFRSMIYRIRNAVDWVVEINKQWILEDMAKLQRRLHTLDPLMPGLSASTASIGSEMTE</sequence>
<name>A0A6S6W3K7_9PLEO</name>
<protein>
    <recommendedName>
        <fullName evidence="1">DUF7924 domain-containing protein</fullName>
    </recommendedName>
</protein>
<evidence type="ECO:0000313" key="2">
    <source>
        <dbReference type="EMBL" id="CAE7177341.1"/>
    </source>
</evidence>
<accession>A0A6S6W3K7</accession>
<dbReference type="AlphaFoldDB" id="A0A6S6W3K7"/>
<proteinExistence type="predicted"/>